<evidence type="ECO:0000313" key="3">
    <source>
        <dbReference type="Proteomes" id="UP001501303"/>
    </source>
</evidence>
<feature type="region of interest" description="Disordered" evidence="1">
    <location>
        <begin position="1"/>
        <end position="24"/>
    </location>
</feature>
<gene>
    <name evidence="2" type="ORF">GCM10009716_49380</name>
</gene>
<name>A0ABN2PXZ3_9ACTN</name>
<evidence type="ECO:0000313" key="2">
    <source>
        <dbReference type="EMBL" id="GAA1937427.1"/>
    </source>
</evidence>
<proteinExistence type="predicted"/>
<dbReference type="Proteomes" id="UP001501303">
    <property type="component" value="Unassembled WGS sequence"/>
</dbReference>
<keyword evidence="3" id="KW-1185">Reference proteome</keyword>
<sequence length="239" mass="24652">MWPGRGRAQPDTEGLPAVPPDRPLSRRHLLDAASAAPGQPHPWHVLTDPQPWSAPPLRLPEDPAAWYQLAAVGGWQTVLVDTGHAAGEDLVLAHHAGQDSVTARWCALPCAVPVWCSAATSAGVARLLTALSAADAAHLPLRHSIVVLAATGDGRTPAPVRAAAAMLSSRVAAVVDLPYDPRVRSHGPVPGEKLSRRLSHSGDGLAAAVLAAAHARFGNPVPAAAQPAPIPVHPPSSSP</sequence>
<evidence type="ECO:0000256" key="1">
    <source>
        <dbReference type="SAM" id="MobiDB-lite"/>
    </source>
</evidence>
<protein>
    <recommendedName>
        <fullName evidence="4">Alpha/beta hydrolase</fullName>
    </recommendedName>
</protein>
<evidence type="ECO:0008006" key="4">
    <source>
        <dbReference type="Google" id="ProtNLM"/>
    </source>
</evidence>
<organism evidence="2 3">
    <name type="scientific">Streptomyces sodiiphilus</name>
    <dbReference type="NCBI Taxonomy" id="226217"/>
    <lineage>
        <taxon>Bacteria</taxon>
        <taxon>Bacillati</taxon>
        <taxon>Actinomycetota</taxon>
        <taxon>Actinomycetes</taxon>
        <taxon>Kitasatosporales</taxon>
        <taxon>Streptomycetaceae</taxon>
        <taxon>Streptomyces</taxon>
    </lineage>
</organism>
<dbReference type="EMBL" id="BAAAMJ010000132">
    <property type="protein sequence ID" value="GAA1937427.1"/>
    <property type="molecule type" value="Genomic_DNA"/>
</dbReference>
<dbReference type="RefSeq" id="WP_344267124.1">
    <property type="nucleotide sequence ID" value="NZ_BAAAMJ010000132.1"/>
</dbReference>
<accession>A0ABN2PXZ3</accession>
<comment type="caution">
    <text evidence="2">The sequence shown here is derived from an EMBL/GenBank/DDBJ whole genome shotgun (WGS) entry which is preliminary data.</text>
</comment>
<reference evidence="2 3" key="1">
    <citation type="journal article" date="2019" name="Int. J. Syst. Evol. Microbiol.">
        <title>The Global Catalogue of Microorganisms (GCM) 10K type strain sequencing project: providing services to taxonomists for standard genome sequencing and annotation.</title>
        <authorList>
            <consortium name="The Broad Institute Genomics Platform"/>
            <consortium name="The Broad Institute Genome Sequencing Center for Infectious Disease"/>
            <person name="Wu L."/>
            <person name="Ma J."/>
        </authorList>
    </citation>
    <scope>NUCLEOTIDE SEQUENCE [LARGE SCALE GENOMIC DNA]</scope>
    <source>
        <strain evidence="2 3">JCM 13581</strain>
    </source>
</reference>